<evidence type="ECO:0000313" key="1">
    <source>
        <dbReference type="EMBL" id="SVE62952.1"/>
    </source>
</evidence>
<name>A0A383F170_9ZZZZ</name>
<dbReference type="EMBL" id="UINC01230710">
    <property type="protein sequence ID" value="SVE62952.1"/>
    <property type="molecule type" value="Genomic_DNA"/>
</dbReference>
<feature type="non-terminal residue" evidence="1">
    <location>
        <position position="26"/>
    </location>
</feature>
<accession>A0A383F170</accession>
<proteinExistence type="predicted"/>
<protein>
    <submittedName>
        <fullName evidence="1">Uncharacterized protein</fullName>
    </submittedName>
</protein>
<reference evidence="1" key="1">
    <citation type="submission" date="2018-05" db="EMBL/GenBank/DDBJ databases">
        <authorList>
            <person name="Lanie J.A."/>
            <person name="Ng W.-L."/>
            <person name="Kazmierczak K.M."/>
            <person name="Andrzejewski T.M."/>
            <person name="Davidsen T.M."/>
            <person name="Wayne K.J."/>
            <person name="Tettelin H."/>
            <person name="Glass J.I."/>
            <person name="Rusch D."/>
            <person name="Podicherti R."/>
            <person name="Tsui H.-C.T."/>
            <person name="Winkler M.E."/>
        </authorList>
    </citation>
    <scope>NUCLEOTIDE SEQUENCE</scope>
</reference>
<gene>
    <name evidence="1" type="ORF">METZ01_LOCUS515806</name>
</gene>
<dbReference type="AlphaFoldDB" id="A0A383F170"/>
<organism evidence="1">
    <name type="scientific">marine metagenome</name>
    <dbReference type="NCBI Taxonomy" id="408172"/>
    <lineage>
        <taxon>unclassified sequences</taxon>
        <taxon>metagenomes</taxon>
        <taxon>ecological metagenomes</taxon>
    </lineage>
</organism>
<sequence length="26" mass="2953">MELVRKGIDQLRREGLANAQKKVDNA</sequence>